<dbReference type="InterPro" id="IPR036961">
    <property type="entry name" value="Kinesin_motor_dom_sf"/>
</dbReference>
<dbReference type="OrthoDB" id="123929at2759"/>
<dbReference type="Gene3D" id="3.40.850.10">
    <property type="entry name" value="Kinesin motor domain"/>
    <property type="match status" value="1"/>
</dbReference>
<evidence type="ECO:0000259" key="7">
    <source>
        <dbReference type="PROSITE" id="PS50067"/>
    </source>
</evidence>
<dbReference type="GO" id="GO:0005871">
    <property type="term" value="C:kinesin complex"/>
    <property type="evidence" value="ECO:0007669"/>
    <property type="project" value="TreeGrafter"/>
</dbReference>
<feature type="compositionally biased region" description="Acidic residues" evidence="6">
    <location>
        <begin position="770"/>
        <end position="783"/>
    </location>
</feature>
<dbReference type="GO" id="GO:0005524">
    <property type="term" value="F:ATP binding"/>
    <property type="evidence" value="ECO:0007669"/>
    <property type="project" value="UniProtKB-UniRule"/>
</dbReference>
<dbReference type="PROSITE" id="PS00411">
    <property type="entry name" value="KINESIN_MOTOR_1"/>
    <property type="match status" value="1"/>
</dbReference>
<dbReference type="GO" id="GO:0005874">
    <property type="term" value="C:microtubule"/>
    <property type="evidence" value="ECO:0007669"/>
    <property type="project" value="UniProtKB-KW"/>
</dbReference>
<evidence type="ECO:0000256" key="6">
    <source>
        <dbReference type="SAM" id="MobiDB-lite"/>
    </source>
</evidence>
<feature type="non-terminal residue" evidence="8">
    <location>
        <position position="1019"/>
    </location>
</feature>
<dbReference type="Pfam" id="PF00225">
    <property type="entry name" value="Kinesin"/>
    <property type="match status" value="1"/>
</dbReference>
<evidence type="ECO:0000256" key="5">
    <source>
        <dbReference type="PROSITE-ProRule" id="PRU00283"/>
    </source>
</evidence>
<feature type="domain" description="Kinesin motor" evidence="7">
    <location>
        <begin position="97"/>
        <end position="550"/>
    </location>
</feature>
<comment type="caution">
    <text evidence="8">The sequence shown here is derived from an EMBL/GenBank/DDBJ whole genome shotgun (WGS) entry which is preliminary data.</text>
</comment>
<feature type="region of interest" description="Disordered" evidence="6">
    <location>
        <begin position="745"/>
        <end position="764"/>
    </location>
</feature>
<dbReference type="PROSITE" id="PS50067">
    <property type="entry name" value="KINESIN_MOTOR_2"/>
    <property type="match status" value="1"/>
</dbReference>
<sequence length="1019" mass="112259">MASKPTATRASSRTKVAAAAAAKAPAPTRTTRTRAASKPPSTASDATDPGPAKKTTARKPLEKRDNVDVPAPSKSKAKAPSSKSLKQVPQPDAEREPITAYLRIRPQLGEESSSSPYLVPISDTAVKMTDPHDTQNTRPQFRASVASPSSIYTFSHVFPPNTTQQDFFTKTTLPLVKDLLYGQSGLLFTYGVTNSGKTYTVQGGEEKGTAGILPRTLDIIFNSIDGLHGEGKYRPVRLYGVEPADAADSNVPQLAPEPDLAEVFKSLDEDTNTEFDADPTTVPVDRNHEYTVWLSYAEVYNEKVYDLLADAKGDSDMHVDSPAPRAGNSKALLLSRKALTLRPSPPSDNPDAEVNGKYIAGLRQFRIHSASQAKALVKMGQLHRRVFGTLANRESSRSHGMVIIKVVRGHRGDRNDPSALQVSRLTLVDLAGSERTKHTQTTGERLKEAGSINKSLMVLGQCMEVLRSNQRKLAMSLAHEGSGAAGRMDTRDVKRTLAVVPFRHSKLTECLIDYFVGDGRVVMIVNINPYDTGYDENSHVMKFASLAKEIFVTPVAAPLQKPPPVPFMPGKLKGHKFKEPGPLTLKDPEIVPKTGYRRKVTISMGGNEKGKQVNQAILEVLEEDEPQDEGDGDDDGDDEPANPLIDALFDEIENLRFQVGILIHFLKIYNSQKSYSRQLFEAEMRSAIIEAETREEVMHEMEERMRLMEQKYSRRLMSEMERNEMKTDAKIDMLHQAGLFGSPMKVRTGTALDSSEDEEEDVEMSLIDYGPEEDEDEDSDDDMNITAGARSRSASPLTRKERLLSEKQSGKQPAGTPRMIVEKREFVPDPAPLPSDTEDAGLTEIEEDEENDEEDEDEDEDEGEGEDEMDEDQDDDDDDYDEEESEEEDDWVPPPPASAKKAAASKASSSARSVSASTPSTTKPRKVSKLANGMDSLSLKTARTKSPTPAPKKKIRKSALSDSEDEEEDVEPEATPVAPKKKRQLAKKPIMTVDGVEAVTWEAEKLNALGKKQIRRLGN</sequence>
<evidence type="ECO:0000313" key="8">
    <source>
        <dbReference type="EMBL" id="KAJ2928831.1"/>
    </source>
</evidence>
<feature type="compositionally biased region" description="Basic and acidic residues" evidence="6">
    <location>
        <begin position="798"/>
        <end position="809"/>
    </location>
</feature>
<proteinExistence type="inferred from homology"/>
<feature type="binding site" evidence="5">
    <location>
        <begin position="191"/>
        <end position="198"/>
    </location>
    <ligand>
        <name>ATP</name>
        <dbReference type="ChEBI" id="CHEBI:30616"/>
    </ligand>
</feature>
<keyword evidence="9" id="KW-1185">Reference proteome</keyword>
<dbReference type="EMBL" id="JANBPK010000919">
    <property type="protein sequence ID" value="KAJ2928831.1"/>
    <property type="molecule type" value="Genomic_DNA"/>
</dbReference>
<dbReference type="PANTHER" id="PTHR24115:SF1008">
    <property type="entry name" value="KINESIN-LIKE PROTEIN SUBITO"/>
    <property type="match status" value="1"/>
</dbReference>
<keyword evidence="1" id="KW-0493">Microtubule</keyword>
<organism evidence="8 9">
    <name type="scientific">Candolleomyces eurysporus</name>
    <dbReference type="NCBI Taxonomy" id="2828524"/>
    <lineage>
        <taxon>Eukaryota</taxon>
        <taxon>Fungi</taxon>
        <taxon>Dikarya</taxon>
        <taxon>Basidiomycota</taxon>
        <taxon>Agaricomycotina</taxon>
        <taxon>Agaricomycetes</taxon>
        <taxon>Agaricomycetidae</taxon>
        <taxon>Agaricales</taxon>
        <taxon>Agaricineae</taxon>
        <taxon>Psathyrellaceae</taxon>
        <taxon>Candolleomyces</taxon>
    </lineage>
</organism>
<feature type="region of interest" description="Disordered" evidence="6">
    <location>
        <begin position="1"/>
        <end position="97"/>
    </location>
</feature>
<evidence type="ECO:0000256" key="3">
    <source>
        <dbReference type="ARBA" id="ARBA00022840"/>
    </source>
</evidence>
<evidence type="ECO:0000256" key="1">
    <source>
        <dbReference type="ARBA" id="ARBA00022701"/>
    </source>
</evidence>
<dbReference type="GO" id="GO:0005634">
    <property type="term" value="C:nucleus"/>
    <property type="evidence" value="ECO:0007669"/>
    <property type="project" value="TreeGrafter"/>
</dbReference>
<feature type="compositionally biased region" description="Polar residues" evidence="6">
    <location>
        <begin position="938"/>
        <end position="947"/>
    </location>
</feature>
<dbReference type="AlphaFoldDB" id="A0A9W8J5H6"/>
<feature type="compositionally biased region" description="Acidic residues" evidence="6">
    <location>
        <begin position="962"/>
        <end position="972"/>
    </location>
</feature>
<dbReference type="Proteomes" id="UP001140091">
    <property type="component" value="Unassembled WGS sequence"/>
</dbReference>
<dbReference type="SUPFAM" id="SSF52540">
    <property type="entry name" value="P-loop containing nucleoside triphosphate hydrolases"/>
    <property type="match status" value="1"/>
</dbReference>
<feature type="compositionally biased region" description="Low complexity" evidence="6">
    <location>
        <begin position="70"/>
        <end position="84"/>
    </location>
</feature>
<protein>
    <recommendedName>
        <fullName evidence="7">Kinesin motor domain-containing protein</fullName>
    </recommendedName>
</protein>
<dbReference type="PANTHER" id="PTHR24115">
    <property type="entry name" value="KINESIN-RELATED"/>
    <property type="match status" value="1"/>
</dbReference>
<dbReference type="InterPro" id="IPR001752">
    <property type="entry name" value="Kinesin_motor_dom"/>
</dbReference>
<accession>A0A9W8J5H6</accession>
<dbReference type="InterPro" id="IPR027417">
    <property type="entry name" value="P-loop_NTPase"/>
</dbReference>
<evidence type="ECO:0000313" key="9">
    <source>
        <dbReference type="Proteomes" id="UP001140091"/>
    </source>
</evidence>
<dbReference type="GO" id="GO:0008017">
    <property type="term" value="F:microtubule binding"/>
    <property type="evidence" value="ECO:0007669"/>
    <property type="project" value="InterPro"/>
</dbReference>
<feature type="compositionally biased region" description="Low complexity" evidence="6">
    <location>
        <begin position="1"/>
        <end position="39"/>
    </location>
</feature>
<evidence type="ECO:0000256" key="2">
    <source>
        <dbReference type="ARBA" id="ARBA00022741"/>
    </source>
</evidence>
<feature type="compositionally biased region" description="Acidic residues" evidence="6">
    <location>
        <begin position="836"/>
        <end position="891"/>
    </location>
</feature>
<gene>
    <name evidence="8" type="ORF">H1R20_g8129</name>
</gene>
<keyword evidence="2 5" id="KW-0547">Nucleotide-binding</keyword>
<name>A0A9W8J5H6_9AGAR</name>
<feature type="region of interest" description="Disordered" evidence="6">
    <location>
        <begin position="770"/>
        <end position="989"/>
    </location>
</feature>
<dbReference type="GO" id="GO:0003777">
    <property type="term" value="F:microtubule motor activity"/>
    <property type="evidence" value="ECO:0007669"/>
    <property type="project" value="InterPro"/>
</dbReference>
<dbReference type="GO" id="GO:0007018">
    <property type="term" value="P:microtubule-based movement"/>
    <property type="evidence" value="ECO:0007669"/>
    <property type="project" value="InterPro"/>
</dbReference>
<keyword evidence="4 5" id="KW-0505">Motor protein</keyword>
<keyword evidence="3 5" id="KW-0067">ATP-binding</keyword>
<dbReference type="InterPro" id="IPR019821">
    <property type="entry name" value="Kinesin_motor_CS"/>
</dbReference>
<feature type="compositionally biased region" description="Acidic residues" evidence="6">
    <location>
        <begin position="754"/>
        <end position="763"/>
    </location>
</feature>
<dbReference type="GO" id="GO:0016887">
    <property type="term" value="F:ATP hydrolysis activity"/>
    <property type="evidence" value="ECO:0007669"/>
    <property type="project" value="TreeGrafter"/>
</dbReference>
<dbReference type="SMART" id="SM00129">
    <property type="entry name" value="KISc"/>
    <property type="match status" value="1"/>
</dbReference>
<dbReference type="InterPro" id="IPR027640">
    <property type="entry name" value="Kinesin-like_fam"/>
</dbReference>
<evidence type="ECO:0000256" key="4">
    <source>
        <dbReference type="ARBA" id="ARBA00023175"/>
    </source>
</evidence>
<comment type="similarity">
    <text evidence="5">Belongs to the TRAFAC class myosin-kinesin ATPase superfamily. Kinesin family.</text>
</comment>
<reference evidence="8" key="1">
    <citation type="submission" date="2022-06" db="EMBL/GenBank/DDBJ databases">
        <title>Genome Sequence of Candolleomyces eurysporus.</title>
        <authorList>
            <person name="Buettner E."/>
        </authorList>
    </citation>
    <scope>NUCLEOTIDE SEQUENCE</scope>
    <source>
        <strain evidence="8">VTCC 930004</strain>
    </source>
</reference>
<feature type="compositionally biased region" description="Low complexity" evidence="6">
    <location>
        <begin position="898"/>
        <end position="922"/>
    </location>
</feature>
<dbReference type="PRINTS" id="PR00380">
    <property type="entry name" value="KINESINHEAVY"/>
</dbReference>